<dbReference type="RefSeq" id="YP_010359554.1">
    <property type="nucleotide sequence ID" value="NC_062774.1"/>
</dbReference>
<organism evidence="1 2">
    <name type="scientific">uncultured phage cr54_1</name>
    <dbReference type="NCBI Taxonomy" id="2986398"/>
    <lineage>
        <taxon>Viruses</taxon>
        <taxon>Duplodnaviria</taxon>
        <taxon>Heunggongvirae</taxon>
        <taxon>Uroviricota</taxon>
        <taxon>Caudoviricetes</taxon>
        <taxon>Crassvirales</taxon>
        <taxon>Intestiviridae</taxon>
        <taxon>Churivirinae</taxon>
        <taxon>Jahgtovirus</taxon>
        <taxon>Jahgtovirus intestinalis</taxon>
    </lineage>
</organism>
<reference evidence="1 2" key="1">
    <citation type="submission" date="2021-04" db="EMBL/GenBank/DDBJ databases">
        <authorList>
            <person name="Shkoporov A.N."/>
            <person name="Stockdale S.R."/>
            <person name="Guerin E."/>
            <person name="Ross R.P."/>
            <person name="Hill C."/>
        </authorList>
    </citation>
    <scope>NUCLEOTIDE SEQUENCE [LARGE SCALE GENOMIC DNA]</scope>
    <source>
        <strain evidence="2">cr54_1</strain>
    </source>
</reference>
<evidence type="ECO:0000313" key="2">
    <source>
        <dbReference type="Proteomes" id="UP000827440"/>
    </source>
</evidence>
<dbReference type="Proteomes" id="UP000827440">
    <property type="component" value="Segment"/>
</dbReference>
<gene>
    <name evidence="1" type="primary">gp_20527</name>
</gene>
<dbReference type="KEGG" id="vg:75691036"/>
<dbReference type="GeneID" id="75691036"/>
<protein>
    <submittedName>
        <fullName evidence="1">Uncharacterized protein</fullName>
    </submittedName>
</protein>
<accession>A0AAE7V4A7</accession>
<dbReference type="EMBL" id="MZ130484">
    <property type="protein sequence ID" value="QWM89982.1"/>
    <property type="molecule type" value="Genomic_DNA"/>
</dbReference>
<evidence type="ECO:0000313" key="1">
    <source>
        <dbReference type="EMBL" id="QWM89982.1"/>
    </source>
</evidence>
<name>A0AAE7V4A7_9CAUD</name>
<proteinExistence type="predicted"/>
<sequence length="35" mass="4284">MLEVEDWIEELIKKIMDTYGCNRNQAMEAIKEYIY</sequence>
<keyword evidence="2" id="KW-1185">Reference proteome</keyword>